<name>A0A914PWI0_9BILA</name>
<keyword evidence="2" id="KW-1185">Reference proteome</keyword>
<dbReference type="WBParaSite" id="PDA_v2.g20709.t1">
    <property type="protein sequence ID" value="PDA_v2.g20709.t1"/>
    <property type="gene ID" value="PDA_v2.g20709"/>
</dbReference>
<sequence length="246" mass="27988">MSNTSKNKPNINDEIQLLTERAGKATTISQMKPLIIDLIKTMSNIYKQQQQTIIELQTELSGQNKQMMEKIDTLLAKTHTSVQNLPRENESFTNTSLTPITSDEKERLRSIVIYGIKESGATTPSLKMHEDHEELKSLFDTLEVEVAIDKHYRMGKTGDQPRPIKCVFACSKHQKSTLKASRGSNRPQHIKIRPSYNKEQRQVIAKKRQDIIQLKELHPNVTFVVYAGEVCTPQVGSLPVPFNYTL</sequence>
<dbReference type="Proteomes" id="UP000887578">
    <property type="component" value="Unplaced"/>
</dbReference>
<evidence type="ECO:0000256" key="1">
    <source>
        <dbReference type="SAM" id="Coils"/>
    </source>
</evidence>
<evidence type="ECO:0000313" key="2">
    <source>
        <dbReference type="Proteomes" id="UP000887578"/>
    </source>
</evidence>
<organism evidence="2 3">
    <name type="scientific">Panagrolaimus davidi</name>
    <dbReference type="NCBI Taxonomy" id="227884"/>
    <lineage>
        <taxon>Eukaryota</taxon>
        <taxon>Metazoa</taxon>
        <taxon>Ecdysozoa</taxon>
        <taxon>Nematoda</taxon>
        <taxon>Chromadorea</taxon>
        <taxon>Rhabditida</taxon>
        <taxon>Tylenchina</taxon>
        <taxon>Panagrolaimomorpha</taxon>
        <taxon>Panagrolaimoidea</taxon>
        <taxon>Panagrolaimidae</taxon>
        <taxon>Panagrolaimus</taxon>
    </lineage>
</organism>
<accession>A0A914PWI0</accession>
<keyword evidence="1" id="KW-0175">Coiled coil</keyword>
<reference evidence="3" key="1">
    <citation type="submission" date="2022-11" db="UniProtKB">
        <authorList>
            <consortium name="WormBaseParasite"/>
        </authorList>
    </citation>
    <scope>IDENTIFICATION</scope>
</reference>
<dbReference type="AlphaFoldDB" id="A0A914PWI0"/>
<feature type="coiled-coil region" evidence="1">
    <location>
        <begin position="39"/>
        <end position="66"/>
    </location>
</feature>
<evidence type="ECO:0000313" key="3">
    <source>
        <dbReference type="WBParaSite" id="PDA_v2.g20709.t1"/>
    </source>
</evidence>
<proteinExistence type="predicted"/>
<protein>
    <submittedName>
        <fullName evidence="3">Transposase</fullName>
    </submittedName>
</protein>